<keyword evidence="1" id="KW-0132">Cell division</keyword>
<dbReference type="InterPro" id="IPR016024">
    <property type="entry name" value="ARM-type_fold"/>
</dbReference>
<dbReference type="STRING" id="1157962.A0A250X732"/>
<feature type="compositionally biased region" description="Polar residues" evidence="3">
    <location>
        <begin position="458"/>
        <end position="471"/>
    </location>
</feature>
<keyword evidence="6" id="KW-1185">Reference proteome</keyword>
<gene>
    <name evidence="5" type="ORF">CEUSTIGMA_g6294.t1</name>
</gene>
<feature type="domain" description="Ataxin-10" evidence="4">
    <location>
        <begin position="616"/>
        <end position="715"/>
    </location>
</feature>
<dbReference type="GO" id="GO:0051301">
    <property type="term" value="P:cell division"/>
    <property type="evidence" value="ECO:0007669"/>
    <property type="project" value="UniProtKB-KW"/>
</dbReference>
<dbReference type="GO" id="GO:0005829">
    <property type="term" value="C:cytosol"/>
    <property type="evidence" value="ECO:0007669"/>
    <property type="project" value="TreeGrafter"/>
</dbReference>
<keyword evidence="2" id="KW-0131">Cell cycle</keyword>
<dbReference type="EMBL" id="BEGY01000036">
    <property type="protein sequence ID" value="GAX78856.1"/>
    <property type="molecule type" value="Genomic_DNA"/>
</dbReference>
<protein>
    <recommendedName>
        <fullName evidence="4">Ataxin-10 domain-containing protein</fullName>
    </recommendedName>
</protein>
<accession>A0A250X732</accession>
<dbReference type="PANTHER" id="PTHR13255">
    <property type="entry name" value="ATAXIN-10"/>
    <property type="match status" value="1"/>
</dbReference>
<dbReference type="PANTHER" id="PTHR13255:SF0">
    <property type="entry name" value="ATAXIN-10"/>
    <property type="match status" value="1"/>
</dbReference>
<feature type="region of interest" description="Disordered" evidence="3">
    <location>
        <begin position="305"/>
        <end position="329"/>
    </location>
</feature>
<evidence type="ECO:0000256" key="2">
    <source>
        <dbReference type="ARBA" id="ARBA00023306"/>
    </source>
</evidence>
<dbReference type="Gene3D" id="1.25.10.10">
    <property type="entry name" value="Leucine-rich Repeat Variant"/>
    <property type="match status" value="1"/>
</dbReference>
<dbReference type="Proteomes" id="UP000232323">
    <property type="component" value="Unassembled WGS sequence"/>
</dbReference>
<evidence type="ECO:0000256" key="1">
    <source>
        <dbReference type="ARBA" id="ARBA00022618"/>
    </source>
</evidence>
<sequence>MIFQPTDPLFEQTVRDTAVLMNDVEYRKNHLTPDFMKSCTSCIRELTMLLATAHAAQDSTQIACLLRSLLMLLRMLRNCLGLEPAICGRALTTTRLSNVLPTLLHTLTSEGGECMAVLTGLSQCLSALSQLLGNWTASCSEGAAAAWSCVFPDGVSLLLQNKAGAVWVPATMALYHCCRWDVDCSVQLCNRDQGRRLWATMLDRCMLDLDGEDESQGMKPLEWLPLLVSCVCLKQGLLLEVCNCLAEEEGRYVEAAGRASSSSHTVREMAWSPYHPILLHILAQEIQVLRDAKAVGFGVESTQQCSKSESHDSRAPTGEEYLPSNVGASHPDLTSTLTQPWVKTLRGLIQIMNAAAHTIASGDSFEGYGVNLPLLRTETQQPQRPPPICLAARHVLESAFEVIRQVLALEDQGSRLFGTDPLIHVLPPSASTPQGPPPTPCLPSAPSSNEDSEKLETKQLSVTQGLSQQSRTVDEGGSTAWETGAADNAGGGNVMASDAGCSGCGDVWGAVGSASGRGEVVSTAGMDTGCEDVVGLMLAMLLALEPIHAQREKRKLREAAQQQAVCSSKVNSTYDQTATEGTSLPPSTSAAVIMPVIPVLDSLVKGLPRLSPYLGYRADILSVLSNCTYQRPNVARHIASSFPGSVELILAQTQLDESSPVAREWALWAVRNLCAGSEEAQKRIQDLEVVSAINTPETRRMGIRLERDPITGKMKAVKETA</sequence>
<proteinExistence type="predicted"/>
<comment type="caution">
    <text evidence="5">The sequence shown here is derived from an EMBL/GenBank/DDBJ whole genome shotgun (WGS) entry which is preliminary data.</text>
</comment>
<evidence type="ECO:0000313" key="5">
    <source>
        <dbReference type="EMBL" id="GAX78856.1"/>
    </source>
</evidence>
<name>A0A250X732_9CHLO</name>
<dbReference type="Pfam" id="PF09759">
    <property type="entry name" value="Atx10homo_assoc"/>
    <property type="match status" value="1"/>
</dbReference>
<evidence type="ECO:0000313" key="6">
    <source>
        <dbReference type="Proteomes" id="UP000232323"/>
    </source>
</evidence>
<evidence type="ECO:0000256" key="3">
    <source>
        <dbReference type="SAM" id="MobiDB-lite"/>
    </source>
</evidence>
<dbReference type="AlphaFoldDB" id="A0A250X732"/>
<dbReference type="SUPFAM" id="SSF48371">
    <property type="entry name" value="ARM repeat"/>
    <property type="match status" value="1"/>
</dbReference>
<reference evidence="5 6" key="1">
    <citation type="submission" date="2017-08" db="EMBL/GenBank/DDBJ databases">
        <title>Acidophilic green algal genome provides insights into adaptation to an acidic environment.</title>
        <authorList>
            <person name="Hirooka S."/>
            <person name="Hirose Y."/>
            <person name="Kanesaki Y."/>
            <person name="Higuchi S."/>
            <person name="Fujiwara T."/>
            <person name="Onuma R."/>
            <person name="Era A."/>
            <person name="Ohbayashi R."/>
            <person name="Uzuka A."/>
            <person name="Nozaki H."/>
            <person name="Yoshikawa H."/>
            <person name="Miyagishima S.Y."/>
        </authorList>
    </citation>
    <scope>NUCLEOTIDE SEQUENCE [LARGE SCALE GENOMIC DNA]</scope>
    <source>
        <strain evidence="5 6">NIES-2499</strain>
    </source>
</reference>
<dbReference type="OrthoDB" id="379794at2759"/>
<dbReference type="InterPro" id="IPR051374">
    <property type="entry name" value="Ataxin-10/CTR86_families"/>
</dbReference>
<feature type="region of interest" description="Disordered" evidence="3">
    <location>
        <begin position="425"/>
        <end position="478"/>
    </location>
</feature>
<feature type="compositionally biased region" description="Pro residues" evidence="3">
    <location>
        <begin position="434"/>
        <end position="443"/>
    </location>
</feature>
<evidence type="ECO:0000259" key="4">
    <source>
        <dbReference type="Pfam" id="PF09759"/>
    </source>
</evidence>
<dbReference type="InterPro" id="IPR011989">
    <property type="entry name" value="ARM-like"/>
</dbReference>
<organism evidence="5 6">
    <name type="scientific">Chlamydomonas eustigma</name>
    <dbReference type="NCBI Taxonomy" id="1157962"/>
    <lineage>
        <taxon>Eukaryota</taxon>
        <taxon>Viridiplantae</taxon>
        <taxon>Chlorophyta</taxon>
        <taxon>core chlorophytes</taxon>
        <taxon>Chlorophyceae</taxon>
        <taxon>CS clade</taxon>
        <taxon>Chlamydomonadales</taxon>
        <taxon>Chlamydomonadaceae</taxon>
        <taxon>Chlamydomonas</taxon>
    </lineage>
</organism>
<dbReference type="InterPro" id="IPR019156">
    <property type="entry name" value="Ataxin-10_domain"/>
</dbReference>